<dbReference type="GO" id="GO:0016757">
    <property type="term" value="F:glycosyltransferase activity"/>
    <property type="evidence" value="ECO:0007669"/>
    <property type="project" value="InterPro"/>
</dbReference>
<accession>A0A934IFX4</accession>
<keyword evidence="4" id="KW-1185">Reference proteome</keyword>
<feature type="domain" description="Glycosyl transferase family 1" evidence="1">
    <location>
        <begin position="212"/>
        <end position="368"/>
    </location>
</feature>
<protein>
    <submittedName>
        <fullName evidence="3">Glycosyltransferase</fullName>
    </submittedName>
</protein>
<name>A0A934IFX4_9HYPH</name>
<dbReference type="Proteomes" id="UP000609531">
    <property type="component" value="Unassembled WGS sequence"/>
</dbReference>
<dbReference type="InterPro" id="IPR001296">
    <property type="entry name" value="Glyco_trans_1"/>
</dbReference>
<dbReference type="AlphaFoldDB" id="A0A934IFX4"/>
<dbReference type="Pfam" id="PF00534">
    <property type="entry name" value="Glycos_transf_1"/>
    <property type="match status" value="1"/>
</dbReference>
<reference evidence="3" key="1">
    <citation type="submission" date="2020-12" db="EMBL/GenBank/DDBJ databases">
        <title>Bacterial taxonomy.</title>
        <authorList>
            <person name="Pan X."/>
        </authorList>
    </citation>
    <scope>NUCLEOTIDE SEQUENCE</scope>
    <source>
        <strain evidence="3">B2012</strain>
    </source>
</reference>
<gene>
    <name evidence="3" type="ORF">JCR33_09520</name>
</gene>
<feature type="domain" description="Glycosyltransferase subfamily 4-like N-terminal" evidence="2">
    <location>
        <begin position="36"/>
        <end position="197"/>
    </location>
</feature>
<dbReference type="PANTHER" id="PTHR12526">
    <property type="entry name" value="GLYCOSYLTRANSFERASE"/>
    <property type="match status" value="1"/>
</dbReference>
<dbReference type="Gene3D" id="3.40.50.2000">
    <property type="entry name" value="Glycogen Phosphorylase B"/>
    <property type="match status" value="2"/>
</dbReference>
<evidence type="ECO:0000313" key="4">
    <source>
        <dbReference type="Proteomes" id="UP000609531"/>
    </source>
</evidence>
<dbReference type="RefSeq" id="WP_198881826.1">
    <property type="nucleotide sequence ID" value="NZ_JAEKJA010000007.1"/>
</dbReference>
<evidence type="ECO:0000259" key="1">
    <source>
        <dbReference type="Pfam" id="PF00534"/>
    </source>
</evidence>
<dbReference type="PANTHER" id="PTHR12526:SF637">
    <property type="entry name" value="GLYCOSYLTRANSFERASE EPSF-RELATED"/>
    <property type="match status" value="1"/>
</dbReference>
<organism evidence="3 4">
    <name type="scientific">Acuticoccus mangrovi</name>
    <dbReference type="NCBI Taxonomy" id="2796142"/>
    <lineage>
        <taxon>Bacteria</taxon>
        <taxon>Pseudomonadati</taxon>
        <taxon>Pseudomonadota</taxon>
        <taxon>Alphaproteobacteria</taxon>
        <taxon>Hyphomicrobiales</taxon>
        <taxon>Amorphaceae</taxon>
        <taxon>Acuticoccus</taxon>
    </lineage>
</organism>
<evidence type="ECO:0000259" key="2">
    <source>
        <dbReference type="Pfam" id="PF13579"/>
    </source>
</evidence>
<comment type="caution">
    <text evidence="3">The sequence shown here is derived from an EMBL/GenBank/DDBJ whole genome shotgun (WGS) entry which is preliminary data.</text>
</comment>
<proteinExistence type="predicted"/>
<dbReference type="SUPFAM" id="SSF53756">
    <property type="entry name" value="UDP-Glycosyltransferase/glycogen phosphorylase"/>
    <property type="match status" value="1"/>
</dbReference>
<dbReference type="Pfam" id="PF13579">
    <property type="entry name" value="Glyco_trans_4_4"/>
    <property type="match status" value="1"/>
</dbReference>
<dbReference type="InterPro" id="IPR028098">
    <property type="entry name" value="Glyco_trans_4-like_N"/>
</dbReference>
<sequence>MTSADTLTAPLAPPFPDDGPPLTLAVVTGSLTRRAGGLFHSVRGTARALASAGHRITVLGVADPSPAEMAEDLAAWAPLMPAAAPRRGPAGLAYAPALARHLDARFDVVHQHGLWQPHSRAVAQWRKRTGGGVVISPRGMLDPPALARSPLKKRLARLLYEDDNLAGADCLHALNEAEAEAIRRVGLTAPIAVIANGLAPETPAPLPPRPAGFPPERRILLFLGRLHPKKGLLPLLAAWARLGADVAATWHLVIAGWDEAGHATELREAITAHGLAGRAHLAGPLHGGEKRAALAHADAFVLPSTSEGLPMAVLEAWAAACPVLMTAACHMPHAFAVGAAVEIAPDPARMAAVLTQTLALPPTRLAAIGERGRALLRARHDADAVARAHVAVYRWIVAGGSTRGVAPPPMVRVG</sequence>
<evidence type="ECO:0000313" key="3">
    <source>
        <dbReference type="EMBL" id="MBJ3775924.1"/>
    </source>
</evidence>
<dbReference type="EMBL" id="JAEKJA010000007">
    <property type="protein sequence ID" value="MBJ3775924.1"/>
    <property type="molecule type" value="Genomic_DNA"/>
</dbReference>